<feature type="transmembrane region" description="Helical" evidence="1">
    <location>
        <begin position="17"/>
        <end position="36"/>
    </location>
</feature>
<dbReference type="EMBL" id="VSSQ01093143">
    <property type="protein sequence ID" value="MPN38111.1"/>
    <property type="molecule type" value="Genomic_DNA"/>
</dbReference>
<evidence type="ECO:0000256" key="1">
    <source>
        <dbReference type="SAM" id="Phobius"/>
    </source>
</evidence>
<evidence type="ECO:0000313" key="2">
    <source>
        <dbReference type="EMBL" id="MPN38111.1"/>
    </source>
</evidence>
<sequence length="212" mass="23422">MVLYWEVLTDHYKTVNSLWLVFPVCLIVLVVVSLLTRGKVAAVSDKLSDLGYEILKTVRRGYNNTGLIVSCMTQYSRDHGIQAASIHTEIDALVKNGYVNRQGNRLIKQLYLTLTDKGEAAADTKLSSEDKALIGKYGIDGSALEFMSWLGSETVTLNNISNSKHIYMMELSGISERLMEKGFVILSGQLRLQASLTEKGKELVSSTLAAVK</sequence>
<reference evidence="2" key="1">
    <citation type="submission" date="2019-08" db="EMBL/GenBank/DDBJ databases">
        <authorList>
            <person name="Kucharzyk K."/>
            <person name="Murdoch R.W."/>
            <person name="Higgins S."/>
            <person name="Loffler F."/>
        </authorList>
    </citation>
    <scope>NUCLEOTIDE SEQUENCE</scope>
</reference>
<keyword evidence="1" id="KW-0812">Transmembrane</keyword>
<gene>
    <name evidence="2" type="ORF">SDC9_185635</name>
</gene>
<proteinExistence type="predicted"/>
<keyword evidence="1" id="KW-0472">Membrane</keyword>
<protein>
    <recommendedName>
        <fullName evidence="3">Winged helix DNA-binding domain-containing protein</fullName>
    </recommendedName>
</protein>
<comment type="caution">
    <text evidence="2">The sequence shown here is derived from an EMBL/GenBank/DDBJ whole genome shotgun (WGS) entry which is preliminary data.</text>
</comment>
<organism evidence="2">
    <name type="scientific">bioreactor metagenome</name>
    <dbReference type="NCBI Taxonomy" id="1076179"/>
    <lineage>
        <taxon>unclassified sequences</taxon>
        <taxon>metagenomes</taxon>
        <taxon>ecological metagenomes</taxon>
    </lineage>
</organism>
<name>A0A645HGG5_9ZZZZ</name>
<evidence type="ECO:0008006" key="3">
    <source>
        <dbReference type="Google" id="ProtNLM"/>
    </source>
</evidence>
<dbReference type="AlphaFoldDB" id="A0A645HGG5"/>
<keyword evidence="1" id="KW-1133">Transmembrane helix</keyword>
<accession>A0A645HGG5</accession>